<dbReference type="NCBIfam" id="NF033517">
    <property type="entry name" value="transpos_IS66"/>
    <property type="match status" value="1"/>
</dbReference>
<dbReference type="PANTHER" id="PTHR33678">
    <property type="entry name" value="BLL1576 PROTEIN"/>
    <property type="match status" value="1"/>
</dbReference>
<dbReference type="Pfam" id="PF13007">
    <property type="entry name" value="LZ_Tnp_IS66"/>
    <property type="match status" value="1"/>
</dbReference>
<dbReference type="Pfam" id="PF03050">
    <property type="entry name" value="DDE_Tnp_IS66"/>
    <property type="match status" value="1"/>
</dbReference>
<dbReference type="RefSeq" id="WP_119784801.1">
    <property type="nucleotide sequence ID" value="NZ_QYUQ01000002.1"/>
</dbReference>
<keyword evidence="1" id="KW-0175">Coiled coil</keyword>
<dbReference type="InterPro" id="IPR024463">
    <property type="entry name" value="Transposase_TnpC_homeodom"/>
</dbReference>
<dbReference type="PANTHER" id="PTHR33678:SF1">
    <property type="entry name" value="BLL1576 PROTEIN"/>
    <property type="match status" value="1"/>
</dbReference>
<accession>A0A3A3G4C3</accession>
<sequence length="523" mass="58554">MPSRPTSLPDDIDALKALVLQSRGEMQQLRDTVSTLEQALNVRTLEIEQLKLQLAKLKRMQFGRKSEKLDRKIEQLETRLEDLIAEDGASEQKATSMASNVRKVPRQPLPEHLPREDRVIEPPDQACSECGGKLKPLGEDVSEQLEIIDSAFKVIRHIRRKKACACCDHIVQAPAPSRPIERGIAGPGLLAQILVSKFADHQPLYRQSAIYARDGVELDRSTMARWVGACGALMRPLVDALQQYVLQPGKVHSDDTPMPVLAPGNGQTKTARLWVYVRDDRRAGSAAAPAAWFAYTPNRQGQHPQSHLAHFSGVLQADAFPGYDKVFADGRVREAACMAHARRNIHDLHVRKATVTTTEALRRIGELYVIEEQIRGQLPDHRKRIRQAQARPLLDDFEAWLRMRLLTLSTQSDTTKAINYMLNQWPALVYYCDDGTVEIDNNIAENALRTCCLGRKNFLFLGADSGGERAATMYSLIVSAKLNGIDPQAYLRHVLTHIADYPVNRVSDLLPWNVADKLALLQA</sequence>
<feature type="domain" description="Transposase IS66 zinc-finger binding" evidence="3">
    <location>
        <begin position="125"/>
        <end position="168"/>
    </location>
</feature>
<reference evidence="7" key="1">
    <citation type="submission" date="2018-09" db="EMBL/GenBank/DDBJ databases">
        <authorList>
            <person name="Zhu H."/>
        </authorList>
    </citation>
    <scope>NUCLEOTIDE SEQUENCE [LARGE SCALE GENOMIC DNA]</scope>
    <source>
        <strain evidence="7">K1S02-23</strain>
    </source>
</reference>
<dbReference type="Pfam" id="PF13005">
    <property type="entry name" value="zf-IS66"/>
    <property type="match status" value="1"/>
</dbReference>
<name>A0A3A3G4C3_9BURK</name>
<protein>
    <submittedName>
        <fullName evidence="6">IS66 family transposase</fullName>
    </submittedName>
</protein>
<feature type="domain" description="Transposase IS66 central" evidence="2">
    <location>
        <begin position="182"/>
        <end position="468"/>
    </location>
</feature>
<dbReference type="InterPro" id="IPR004291">
    <property type="entry name" value="Transposase_IS66_central"/>
</dbReference>
<evidence type="ECO:0000256" key="1">
    <source>
        <dbReference type="SAM" id="Coils"/>
    </source>
</evidence>
<feature type="domain" description="Transposase IS66 C-terminal" evidence="5">
    <location>
        <begin position="475"/>
        <end position="512"/>
    </location>
</feature>
<evidence type="ECO:0000259" key="5">
    <source>
        <dbReference type="Pfam" id="PF13817"/>
    </source>
</evidence>
<dbReference type="Proteomes" id="UP000266327">
    <property type="component" value="Unassembled WGS sequence"/>
</dbReference>
<comment type="caution">
    <text evidence="6">The sequence shown here is derived from an EMBL/GenBank/DDBJ whole genome shotgun (WGS) entry which is preliminary data.</text>
</comment>
<dbReference type="EMBL" id="QYUQ01000002">
    <property type="protein sequence ID" value="RJG01352.1"/>
    <property type="molecule type" value="Genomic_DNA"/>
</dbReference>
<dbReference type="InterPro" id="IPR024474">
    <property type="entry name" value="Znf_dom_IS66"/>
</dbReference>
<dbReference type="InterPro" id="IPR052344">
    <property type="entry name" value="Transposase-related"/>
</dbReference>
<gene>
    <name evidence="6" type="ORF">D3878_06945</name>
</gene>
<dbReference type="Pfam" id="PF13817">
    <property type="entry name" value="DDE_Tnp_IS66_C"/>
    <property type="match status" value="1"/>
</dbReference>
<dbReference type="InterPro" id="IPR039552">
    <property type="entry name" value="IS66_C"/>
</dbReference>
<evidence type="ECO:0000259" key="3">
    <source>
        <dbReference type="Pfam" id="PF13005"/>
    </source>
</evidence>
<evidence type="ECO:0000259" key="2">
    <source>
        <dbReference type="Pfam" id="PF03050"/>
    </source>
</evidence>
<dbReference type="AlphaFoldDB" id="A0A3A3G4C3"/>
<organism evidence="6 7">
    <name type="scientific">Noviherbaspirillum sedimenti</name>
    <dbReference type="NCBI Taxonomy" id="2320865"/>
    <lineage>
        <taxon>Bacteria</taxon>
        <taxon>Pseudomonadati</taxon>
        <taxon>Pseudomonadota</taxon>
        <taxon>Betaproteobacteria</taxon>
        <taxon>Burkholderiales</taxon>
        <taxon>Oxalobacteraceae</taxon>
        <taxon>Noviherbaspirillum</taxon>
    </lineage>
</organism>
<proteinExistence type="predicted"/>
<feature type="coiled-coil region" evidence="1">
    <location>
        <begin position="12"/>
        <end position="93"/>
    </location>
</feature>
<feature type="domain" description="Transposase TnpC homeodomain" evidence="4">
    <location>
        <begin position="49"/>
        <end position="117"/>
    </location>
</feature>
<dbReference type="OrthoDB" id="9794514at2"/>
<evidence type="ECO:0000259" key="4">
    <source>
        <dbReference type="Pfam" id="PF13007"/>
    </source>
</evidence>
<evidence type="ECO:0000313" key="7">
    <source>
        <dbReference type="Proteomes" id="UP000266327"/>
    </source>
</evidence>
<keyword evidence="7" id="KW-1185">Reference proteome</keyword>
<evidence type="ECO:0000313" key="6">
    <source>
        <dbReference type="EMBL" id="RJG01352.1"/>
    </source>
</evidence>